<evidence type="ECO:0000313" key="2">
    <source>
        <dbReference type="EMBL" id="KAL3796324.1"/>
    </source>
</evidence>
<keyword evidence="3" id="KW-1185">Reference proteome</keyword>
<evidence type="ECO:0000256" key="1">
    <source>
        <dbReference type="SAM" id="MobiDB-lite"/>
    </source>
</evidence>
<dbReference type="EMBL" id="JALLPJ020000297">
    <property type="protein sequence ID" value="KAL3796324.1"/>
    <property type="molecule type" value="Genomic_DNA"/>
</dbReference>
<feature type="region of interest" description="Disordered" evidence="1">
    <location>
        <begin position="311"/>
        <end position="332"/>
    </location>
</feature>
<evidence type="ECO:0000313" key="3">
    <source>
        <dbReference type="Proteomes" id="UP001530400"/>
    </source>
</evidence>
<name>A0ABD3Q8M9_9STRA</name>
<gene>
    <name evidence="2" type="ORF">ACHAWO_008993</name>
</gene>
<reference evidence="2 3" key="1">
    <citation type="submission" date="2024-10" db="EMBL/GenBank/DDBJ databases">
        <title>Updated reference genomes for cyclostephanoid diatoms.</title>
        <authorList>
            <person name="Roberts W.R."/>
            <person name="Alverson A.J."/>
        </authorList>
    </citation>
    <scope>NUCLEOTIDE SEQUENCE [LARGE SCALE GENOMIC DNA]</scope>
    <source>
        <strain evidence="2 3">AJA010-31</strain>
    </source>
</reference>
<organism evidence="2 3">
    <name type="scientific">Cyclotella atomus</name>
    <dbReference type="NCBI Taxonomy" id="382360"/>
    <lineage>
        <taxon>Eukaryota</taxon>
        <taxon>Sar</taxon>
        <taxon>Stramenopiles</taxon>
        <taxon>Ochrophyta</taxon>
        <taxon>Bacillariophyta</taxon>
        <taxon>Coscinodiscophyceae</taxon>
        <taxon>Thalassiosirophycidae</taxon>
        <taxon>Stephanodiscales</taxon>
        <taxon>Stephanodiscaceae</taxon>
        <taxon>Cyclotella</taxon>
    </lineage>
</organism>
<dbReference type="AlphaFoldDB" id="A0ABD3Q8M9"/>
<proteinExistence type="predicted"/>
<accession>A0ABD3Q8M9</accession>
<dbReference type="Proteomes" id="UP001530400">
    <property type="component" value="Unassembled WGS sequence"/>
</dbReference>
<sequence>MKDTMAIGCDTKGTEGHRYPPTFHTSGKTVVRGILTRGEDLEKRDILGFEGIFAQLLLAHTGETPQLFRSMGFPFHNKVPCGAQSWMIGSEEVRIARQTDTLSSSDAYYRQQAGNRAQADKARSDAKVIANLLVEKGALRLINGVPVFDKGTTFTLFNRQDLQYALDNFSELENIKVSGQAYGYVMEEFLIKSGIEITRSNNTEEAILNTRARRVQCSITWNPPSEQLDMRRVKSLIKDLITQIPASVNIIVFVESELTDLLGAPGIVSYYTNKGKRYLSYMRLFAEGKMIMIDNYKDLENKYKEKAREVAASAAESADEMPAAKKPRGEEK</sequence>
<comment type="caution">
    <text evidence="2">The sequence shown here is derived from an EMBL/GenBank/DDBJ whole genome shotgun (WGS) entry which is preliminary data.</text>
</comment>
<protein>
    <submittedName>
        <fullName evidence="2">Uncharacterized protein</fullName>
    </submittedName>
</protein>